<name>A0A7W6RI35_9HYPH</name>
<dbReference type="RefSeq" id="WP_183922730.1">
    <property type="nucleotide sequence ID" value="NZ_JACIGM010000001.1"/>
</dbReference>
<comment type="caution">
    <text evidence="1">The sequence shown here is derived from an EMBL/GenBank/DDBJ whole genome shotgun (WGS) entry which is preliminary data.</text>
</comment>
<organism evidence="1 2">
    <name type="scientific">Rhizobium mongolense</name>
    <dbReference type="NCBI Taxonomy" id="57676"/>
    <lineage>
        <taxon>Bacteria</taxon>
        <taxon>Pseudomonadati</taxon>
        <taxon>Pseudomonadota</taxon>
        <taxon>Alphaproteobacteria</taxon>
        <taxon>Hyphomicrobiales</taxon>
        <taxon>Rhizobiaceae</taxon>
        <taxon>Rhizobium/Agrobacterium group</taxon>
        <taxon>Rhizobium</taxon>
    </lineage>
</organism>
<reference evidence="1 2" key="1">
    <citation type="submission" date="2020-08" db="EMBL/GenBank/DDBJ databases">
        <title>Genomic Encyclopedia of Type Strains, Phase IV (KMG-V): Genome sequencing to study the core and pangenomes of soil and plant-associated prokaryotes.</title>
        <authorList>
            <person name="Whitman W."/>
        </authorList>
    </citation>
    <scope>NUCLEOTIDE SEQUENCE [LARGE SCALE GENOMIC DNA]</scope>
    <source>
        <strain evidence="1 2">SEMIA 402</strain>
    </source>
</reference>
<protein>
    <submittedName>
        <fullName evidence="1">Uncharacterized protein</fullName>
    </submittedName>
</protein>
<dbReference type="Proteomes" id="UP000533641">
    <property type="component" value="Unassembled WGS sequence"/>
</dbReference>
<accession>A0A7W6RI35</accession>
<gene>
    <name evidence="1" type="ORF">GGE12_000541</name>
</gene>
<evidence type="ECO:0000313" key="2">
    <source>
        <dbReference type="Proteomes" id="UP000533641"/>
    </source>
</evidence>
<dbReference type="AlphaFoldDB" id="A0A7W6RI35"/>
<dbReference type="EMBL" id="JACIGM010000001">
    <property type="protein sequence ID" value="MBB4272799.1"/>
    <property type="molecule type" value="Genomic_DNA"/>
</dbReference>
<sequence>MVETSNTIWRDYVTEGVPSSGSHKPVKSQIRAWGTDLEESMAATLAVANANLTFDIKADAQAAEIPAAFDGVTIRGSATIGDGLGGDYIDTNNGSTDTFASAGATARTWYRVKDVGEGRLSDALKAKVNGPNSPITYNATGDGTTDDSTNYALAEAANDSIYLPVGKTFNLGSDVPTKPVYGPGSLKLDGREYSFQPKAFPHRSAVYAILNEPADTSWLYDSTPVGGGHANVMFGVGMFGDADLNADGSTTAASRTTLFGSLMLADPVVVDRLDGFGQGVFHWTRYGERNTQVGSLGQQWGGSDLTLDPEGTFYFHSIVYNQGGTQLVSGSPGSYTLNAGWASDNAFGLDATVGQSIVDWMNTDPWASSVEEYGYNVGMGRDSFNDIIKGLRNTGIGYRALSLLMEGDENTAVGDNALFHMVFGNYNTAIGRAAGWNHQTGDANFYAGYNAGRSHGDGTGCLYIGHQAGYGSNIHVGDWAVLIGQDAGIKADGTTEANLDNKFYLQNRYTRDPLLNGNFADRNLGVNVPVGGTIKGTFHVFTGASGSTGVGTGGDDLVIENNANVGLTLLCPNTDTATIGFGDAASSLQGWVQYVHSSDTLRLGAGGSTRVQITSAGMGFNGAAPISKPTGVAVTAAAIHAALVSYGLIAA</sequence>
<evidence type="ECO:0000313" key="1">
    <source>
        <dbReference type="EMBL" id="MBB4272799.1"/>
    </source>
</evidence>
<proteinExistence type="predicted"/>